<dbReference type="AlphaFoldDB" id="A0A0V1DX01"/>
<feature type="compositionally biased region" description="Low complexity" evidence="1">
    <location>
        <begin position="43"/>
        <end position="66"/>
    </location>
</feature>
<name>A0A0V1DX01_TRIPS</name>
<dbReference type="EMBL" id="JYDR01000182">
    <property type="protein sequence ID" value="KRY66079.1"/>
    <property type="molecule type" value="Genomic_DNA"/>
</dbReference>
<evidence type="ECO:0000256" key="1">
    <source>
        <dbReference type="SAM" id="MobiDB-lite"/>
    </source>
</evidence>
<proteinExistence type="predicted"/>
<protein>
    <submittedName>
        <fullName evidence="2">Uncharacterized protein</fullName>
    </submittedName>
</protein>
<feature type="region of interest" description="Disordered" evidence="1">
    <location>
        <begin position="43"/>
        <end position="74"/>
    </location>
</feature>
<evidence type="ECO:0000313" key="2">
    <source>
        <dbReference type="EMBL" id="KRY66079.1"/>
    </source>
</evidence>
<comment type="caution">
    <text evidence="2">The sequence shown here is derived from an EMBL/GenBank/DDBJ whole genome shotgun (WGS) entry which is preliminary data.</text>
</comment>
<evidence type="ECO:0000313" key="3">
    <source>
        <dbReference type="Proteomes" id="UP000054632"/>
    </source>
</evidence>
<gene>
    <name evidence="2" type="ORF">T4A_14223</name>
</gene>
<accession>A0A0V1DX01</accession>
<reference evidence="2 3" key="1">
    <citation type="submission" date="2015-01" db="EMBL/GenBank/DDBJ databases">
        <title>Evolution of Trichinella species and genotypes.</title>
        <authorList>
            <person name="Korhonen P.K."/>
            <person name="Edoardo P."/>
            <person name="Giuseppe L.R."/>
            <person name="Gasser R.B."/>
        </authorList>
    </citation>
    <scope>NUCLEOTIDE SEQUENCE [LARGE SCALE GENOMIC DNA]</scope>
    <source>
        <strain evidence="2">ISS13</strain>
    </source>
</reference>
<organism evidence="2 3">
    <name type="scientific">Trichinella pseudospiralis</name>
    <name type="common">Parasitic roundworm</name>
    <dbReference type="NCBI Taxonomy" id="6337"/>
    <lineage>
        <taxon>Eukaryota</taxon>
        <taxon>Metazoa</taxon>
        <taxon>Ecdysozoa</taxon>
        <taxon>Nematoda</taxon>
        <taxon>Enoplea</taxon>
        <taxon>Dorylaimia</taxon>
        <taxon>Trichinellida</taxon>
        <taxon>Trichinellidae</taxon>
        <taxon>Trichinella</taxon>
    </lineage>
</organism>
<sequence>MWRCFTVVGPPLPVKLANGIIPNGSTRRFSNNHSNDIADQLRNAQKQPQQQRNNSSNNNNNDNNGNVTFHLETA</sequence>
<dbReference type="Proteomes" id="UP000054632">
    <property type="component" value="Unassembled WGS sequence"/>
</dbReference>